<evidence type="ECO:0000313" key="10">
    <source>
        <dbReference type="EMBL" id="KEC54400.1"/>
    </source>
</evidence>
<dbReference type="NCBIfam" id="NF033856">
    <property type="entry name" value="T4SS_effec_BID"/>
    <property type="match status" value="1"/>
</dbReference>
<evidence type="ECO:0000256" key="6">
    <source>
        <dbReference type="ARBA" id="ARBA00047939"/>
    </source>
</evidence>
<evidence type="ECO:0000259" key="8">
    <source>
        <dbReference type="PROSITE" id="PS51459"/>
    </source>
</evidence>
<dbReference type="Pfam" id="PF02661">
    <property type="entry name" value="Fic"/>
    <property type="match status" value="1"/>
</dbReference>
<dbReference type="GO" id="GO:0005524">
    <property type="term" value="F:ATP binding"/>
    <property type="evidence" value="ECO:0007669"/>
    <property type="project" value="UniProtKB-KW"/>
</dbReference>
<dbReference type="InterPro" id="IPR012340">
    <property type="entry name" value="NA-bd_OB-fold"/>
</dbReference>
<dbReference type="InterPro" id="IPR041533">
    <property type="entry name" value="Bep_BID"/>
</dbReference>
<dbReference type="EC" id="2.7.7.108" evidence="5"/>
<reference evidence="10 11" key="2">
    <citation type="submission" date="2012-04" db="EMBL/GenBank/DDBJ databases">
        <title>The Genome Sequence of Bartonella rochalimae BMGH.</title>
        <authorList>
            <consortium name="The Broad Institute Genome Sequencing Platform"/>
            <consortium name="The Broad Institute Genome Sequencing Center for Infectious Disease"/>
            <person name="Feldgarden M."/>
            <person name="Kirby J."/>
            <person name="Kosoy M."/>
            <person name="Birtles R."/>
            <person name="Probert W.S."/>
            <person name="Chiaraviglio L."/>
            <person name="Walker B."/>
            <person name="Young S.K."/>
            <person name="Zeng Q."/>
            <person name="Gargeya S."/>
            <person name="Fitzgerald M."/>
            <person name="Haas B."/>
            <person name="Abouelleil A."/>
            <person name="Alvarado L."/>
            <person name="Arachchi H.M."/>
            <person name="Berlin A.M."/>
            <person name="Chapman S.B."/>
            <person name="Goldberg J."/>
            <person name="Griggs A."/>
            <person name="Gujja S."/>
            <person name="Hansen M."/>
            <person name="Howarth C."/>
            <person name="Imamovic A."/>
            <person name="Larimer J."/>
            <person name="McCowen C."/>
            <person name="Montmayeur A."/>
            <person name="Murphy C."/>
            <person name="Neiman D."/>
            <person name="Pearson M."/>
            <person name="Priest M."/>
            <person name="Roberts A."/>
            <person name="Saif S."/>
            <person name="Shea T."/>
            <person name="Sisk P."/>
            <person name="Sykes S."/>
            <person name="Wortman J."/>
            <person name="Nusbaum C."/>
            <person name="Birren B."/>
        </authorList>
    </citation>
    <scope>NUCLEOTIDE SEQUENCE [LARGE SCALE GENOMIC DNA]</scope>
    <source>
        <strain evidence="10 11">ATCC BAA-1498</strain>
    </source>
</reference>
<protein>
    <recommendedName>
        <fullName evidence="5">protein adenylyltransferase</fullName>
        <ecNumber evidence="5">2.7.7.108</ecNumber>
    </recommendedName>
</protein>
<gene>
    <name evidence="9" type="ORF">BARRO_50057</name>
    <name evidence="10" type="ORF">O99_01281</name>
</gene>
<dbReference type="Pfam" id="PF17841">
    <property type="entry name" value="Bep_C_terminal"/>
    <property type="match status" value="1"/>
</dbReference>
<sequence>MERSKDQASLMVAELQRRRWIIDSAIHTHTIERIALHPNTLLILEKYAEGSSLNEFNILMDTAIQMILQEMGNMEVEMKKLLSASSSSYDNYIYPATQVLKNKHGIIDSDNLSMVSGHHAVKAIVNLHHEPLPKRFNSSYLIYIHKRLFENTFEWAGNSRNFPFTFKDGTTASVHTMRKVNSDDYFLESKKIPQYLDNMDKTLAEQNDFQGLSRQAFINKAASMFALINYIHPFRDGNGRTQRMFFERLAEAAGHQLDFSIVTEERMRICSILSMVRSGVMDDISAMKHMFEDISNPEKVSIMKEFISSMSKLEYKNAQKMIIVMPKRGYNYLSFYERETAEHLLLKVDLNYISKSLYMVFKKDYFLPNEVKELKSGCPLSFKVPMSKDIKNLENILIPKEAVASLTSDQLIEKITSHPAVQLKRQQVDMYAKYVYKNLKDFNEKISVKNIIEDKNFQEIFIKKIVNCPKSISELAGKKILWLKTSKYKTAEQNVEALAQKVYDYVDLVKEVENEIVRENLIKEKCLTTVVEMPSKTLQDIFNLSKDMQKETLSFSPSLQEELNIFIKAVNQRLMPLEHKWLRDGNYDLLAESIGISQSKAKQIRELFMQGKNLQNLLKEIKRDHSEVINMAV</sequence>
<evidence type="ECO:0000256" key="1">
    <source>
        <dbReference type="ARBA" id="ARBA00022679"/>
    </source>
</evidence>
<keyword evidence="2" id="KW-0548">Nucleotidyltransferase</keyword>
<comment type="catalytic activity">
    <reaction evidence="7">
        <text>L-tyrosyl-[protein] + ATP = O-(5'-adenylyl)-L-tyrosyl-[protein] + diphosphate</text>
        <dbReference type="Rhea" id="RHEA:54288"/>
        <dbReference type="Rhea" id="RHEA-COMP:10136"/>
        <dbReference type="Rhea" id="RHEA-COMP:13846"/>
        <dbReference type="ChEBI" id="CHEBI:30616"/>
        <dbReference type="ChEBI" id="CHEBI:33019"/>
        <dbReference type="ChEBI" id="CHEBI:46858"/>
        <dbReference type="ChEBI" id="CHEBI:83624"/>
        <dbReference type="EC" id="2.7.7.108"/>
    </reaction>
</comment>
<dbReference type="Proteomes" id="UP000027336">
    <property type="component" value="Unassembled WGS sequence"/>
</dbReference>
<accession>E6YLF6</accession>
<organism evidence="9">
    <name type="scientific">Bartonella rochalimae ATCC BAA-1498</name>
    <dbReference type="NCBI Taxonomy" id="685782"/>
    <lineage>
        <taxon>Bacteria</taxon>
        <taxon>Pseudomonadati</taxon>
        <taxon>Pseudomonadota</taxon>
        <taxon>Alphaproteobacteria</taxon>
        <taxon>Hyphomicrobiales</taxon>
        <taxon>Bartonellaceae</taxon>
        <taxon>Bartonella</taxon>
    </lineage>
</organism>
<evidence type="ECO:0000313" key="11">
    <source>
        <dbReference type="Proteomes" id="UP000027336"/>
    </source>
</evidence>
<evidence type="ECO:0000256" key="2">
    <source>
        <dbReference type="ARBA" id="ARBA00022695"/>
    </source>
</evidence>
<dbReference type="PANTHER" id="PTHR39560:SF1">
    <property type="entry name" value="PROTEIN ADENYLYLTRANSFERASE FIC-RELATED"/>
    <property type="match status" value="1"/>
</dbReference>
<dbReference type="HOGENOM" id="CLU_024177_0_0_5"/>
<dbReference type="PROSITE" id="PS51459">
    <property type="entry name" value="FIDO"/>
    <property type="match status" value="1"/>
</dbReference>
<dbReference type="InterPro" id="IPR003812">
    <property type="entry name" value="Fido"/>
</dbReference>
<name>E6YLF6_9HYPH</name>
<dbReference type="InterPro" id="IPR036597">
    <property type="entry name" value="Fido-like_dom_sf"/>
</dbReference>
<reference evidence="9" key="1">
    <citation type="journal article" date="2011" name="PLoS Genet.">
        <title>Parallel evolution of a type IV secretion system in radiating lineages of the host-restricted bacterial pathogen Bartonella.</title>
        <authorList>
            <person name="Engel P."/>
            <person name="Salzburger W."/>
            <person name="Liesch M."/>
            <person name="Chang C.C."/>
            <person name="Maruyama S."/>
            <person name="Lanz C."/>
            <person name="Calteau A."/>
            <person name="Lajus A."/>
            <person name="Medigue C."/>
            <person name="Schuster S.C."/>
            <person name="Dehio C."/>
        </authorList>
    </citation>
    <scope>NUCLEOTIDE SEQUENCE</scope>
    <source>
        <strain evidence="9">ATCC BAA-1498</strain>
    </source>
</reference>
<dbReference type="EMBL" id="FN645459">
    <property type="protein sequence ID" value="CBI77708.1"/>
    <property type="molecule type" value="Genomic_DNA"/>
</dbReference>
<dbReference type="eggNOG" id="COG2184">
    <property type="taxonomic scope" value="Bacteria"/>
</dbReference>
<keyword evidence="4" id="KW-0067">ATP-binding</keyword>
<comment type="catalytic activity">
    <reaction evidence="6">
        <text>L-threonyl-[protein] + ATP = 3-O-(5'-adenylyl)-L-threonyl-[protein] + diphosphate</text>
        <dbReference type="Rhea" id="RHEA:54292"/>
        <dbReference type="Rhea" id="RHEA-COMP:11060"/>
        <dbReference type="Rhea" id="RHEA-COMP:13847"/>
        <dbReference type="ChEBI" id="CHEBI:30013"/>
        <dbReference type="ChEBI" id="CHEBI:30616"/>
        <dbReference type="ChEBI" id="CHEBI:33019"/>
        <dbReference type="ChEBI" id="CHEBI:138113"/>
        <dbReference type="EC" id="2.7.7.108"/>
    </reaction>
</comment>
<evidence type="ECO:0000256" key="3">
    <source>
        <dbReference type="ARBA" id="ARBA00022741"/>
    </source>
</evidence>
<evidence type="ECO:0000313" key="9">
    <source>
        <dbReference type="EMBL" id="CBI77708.1"/>
    </source>
</evidence>
<dbReference type="Gene3D" id="2.40.50.140">
    <property type="entry name" value="Nucleic acid-binding proteins"/>
    <property type="match status" value="1"/>
</dbReference>
<proteinExistence type="predicted"/>
<evidence type="ECO:0000256" key="5">
    <source>
        <dbReference type="ARBA" id="ARBA00034531"/>
    </source>
</evidence>
<evidence type="ECO:0000256" key="7">
    <source>
        <dbReference type="ARBA" id="ARBA00048696"/>
    </source>
</evidence>
<dbReference type="PATRIC" id="fig|685782.3.peg.1338"/>
<dbReference type="AlphaFoldDB" id="E6YLF6"/>
<dbReference type="SUPFAM" id="SSF140931">
    <property type="entry name" value="Fic-like"/>
    <property type="match status" value="1"/>
</dbReference>
<keyword evidence="3" id="KW-0547">Nucleotide-binding</keyword>
<keyword evidence="11" id="KW-1185">Reference proteome</keyword>
<dbReference type="PANTHER" id="PTHR39560">
    <property type="entry name" value="PROTEIN ADENYLYLTRANSFERASE FIC-RELATED"/>
    <property type="match status" value="1"/>
</dbReference>
<dbReference type="Gene3D" id="1.10.3290.10">
    <property type="entry name" value="Fido-like domain"/>
    <property type="match status" value="1"/>
</dbReference>
<keyword evidence="1" id="KW-0808">Transferase</keyword>
<feature type="domain" description="Fido" evidence="8">
    <location>
        <begin position="136"/>
        <end position="293"/>
    </location>
</feature>
<evidence type="ECO:0000256" key="4">
    <source>
        <dbReference type="ARBA" id="ARBA00022840"/>
    </source>
</evidence>
<dbReference type="GO" id="GO:0070733">
    <property type="term" value="F:AMPylase activity"/>
    <property type="evidence" value="ECO:0007669"/>
    <property type="project" value="UniProtKB-EC"/>
</dbReference>
<dbReference type="GO" id="GO:0051302">
    <property type="term" value="P:regulation of cell division"/>
    <property type="evidence" value="ECO:0007669"/>
    <property type="project" value="TreeGrafter"/>
</dbReference>
<dbReference type="EMBL" id="AHPK01000018">
    <property type="protein sequence ID" value="KEC54400.1"/>
    <property type="molecule type" value="Genomic_DNA"/>
</dbReference>